<protein>
    <recommendedName>
        <fullName evidence="6">Succinate dehydrogenase assembly factor 3</fullName>
        <shortName evidence="6">SDH assembly factor 3</shortName>
        <shortName evidence="6">SDHAF3</shortName>
    </recommendedName>
</protein>
<sequence length="118" mass="13711">MTMSTSHVYAVKTLYCRILSLHRGLPLELRALGDQYIRDEFRRHKNVTMEQGADFLQEWKMYADMLQQQQKQGLRNLGNDLSVNEIDSFSDEQIGQLFALHQEATTSSSEENKDKTNK</sequence>
<dbReference type="GO" id="GO:0006105">
    <property type="term" value="P:succinate metabolic process"/>
    <property type="evidence" value="ECO:0007669"/>
    <property type="project" value="TreeGrafter"/>
</dbReference>
<organism evidence="7 8">
    <name type="scientific">Actinia tenebrosa</name>
    <name type="common">Australian red waratah sea anemone</name>
    <dbReference type="NCBI Taxonomy" id="6105"/>
    <lineage>
        <taxon>Eukaryota</taxon>
        <taxon>Metazoa</taxon>
        <taxon>Cnidaria</taxon>
        <taxon>Anthozoa</taxon>
        <taxon>Hexacorallia</taxon>
        <taxon>Actiniaria</taxon>
        <taxon>Actiniidae</taxon>
        <taxon>Actinia</taxon>
    </lineage>
</organism>
<reference evidence="8" key="1">
    <citation type="submission" date="2025-08" db="UniProtKB">
        <authorList>
            <consortium name="RefSeq"/>
        </authorList>
    </citation>
    <scope>IDENTIFICATION</scope>
    <source>
        <tissue evidence="8">Tentacle</tissue>
    </source>
</reference>
<dbReference type="Pfam" id="PF13233">
    <property type="entry name" value="Complex1_LYR_2"/>
    <property type="match status" value="1"/>
</dbReference>
<evidence type="ECO:0000256" key="2">
    <source>
        <dbReference type="ARBA" id="ARBA00006020"/>
    </source>
</evidence>
<evidence type="ECO:0000256" key="3">
    <source>
        <dbReference type="ARBA" id="ARBA00022946"/>
    </source>
</evidence>
<keyword evidence="7" id="KW-1185">Reference proteome</keyword>
<keyword evidence="4 6" id="KW-0496">Mitochondrion</keyword>
<dbReference type="RefSeq" id="XP_031560541.1">
    <property type="nucleotide sequence ID" value="XM_031704681.1"/>
</dbReference>
<evidence type="ECO:0000256" key="5">
    <source>
        <dbReference type="ARBA" id="ARBA00023186"/>
    </source>
</evidence>
<gene>
    <name evidence="8" type="primary">LOC116296633</name>
</gene>
<dbReference type="GO" id="GO:0034553">
    <property type="term" value="P:mitochondrial respiratory chain complex II assembly"/>
    <property type="evidence" value="ECO:0007669"/>
    <property type="project" value="UniProtKB-UniRule"/>
</dbReference>
<name>A0A6P8HZ24_ACTTE</name>
<dbReference type="AlphaFoldDB" id="A0A6P8HZ24"/>
<dbReference type="GO" id="GO:0005759">
    <property type="term" value="C:mitochondrial matrix"/>
    <property type="evidence" value="ECO:0007669"/>
    <property type="project" value="UniProtKB-SubCell"/>
</dbReference>
<dbReference type="Proteomes" id="UP000515163">
    <property type="component" value="Unplaced"/>
</dbReference>
<proteinExistence type="inferred from homology"/>
<dbReference type="GO" id="GO:0005758">
    <property type="term" value="C:mitochondrial intermembrane space"/>
    <property type="evidence" value="ECO:0007669"/>
    <property type="project" value="TreeGrafter"/>
</dbReference>
<comment type="function">
    <text evidence="6">Plays an essential role in the assembly of succinate dehydrogenase (SDH), an enzyme complex (also referred to as respiratory complex II) that is a component of both the tricarboxylic acid (TCA) cycle and the mitochondrial electron transport chain, and which couples the oxidation of succinate to fumarate with the reduction of ubiquinone (coenzyme Q) to ubiquinol. Promotes maturation of the iron-sulfur protein subunit of the SDH catalytic dimer, protecting it from the deleterious effects of oxidants. May act together with SDHAF1.</text>
</comment>
<dbReference type="InterPro" id="IPR008381">
    <property type="entry name" value="SDHAF3/Sdh7"/>
</dbReference>
<dbReference type="PANTHER" id="PTHR13137:SF6">
    <property type="entry name" value="SUCCINATE DEHYDROGENASE ASSEMBLY FACTOR 3, MITOCHONDRIAL"/>
    <property type="match status" value="1"/>
</dbReference>
<accession>A0A6P8HZ24</accession>
<evidence type="ECO:0000256" key="6">
    <source>
        <dbReference type="RuleBase" id="RU368039"/>
    </source>
</evidence>
<evidence type="ECO:0000256" key="1">
    <source>
        <dbReference type="ARBA" id="ARBA00004305"/>
    </source>
</evidence>
<evidence type="ECO:0000313" key="7">
    <source>
        <dbReference type="Proteomes" id="UP000515163"/>
    </source>
</evidence>
<dbReference type="KEGG" id="aten:116296633"/>
<dbReference type="CDD" id="cd20270">
    <property type="entry name" value="Complex1_LYR_SDHAF3_LYRM10"/>
    <property type="match status" value="1"/>
</dbReference>
<comment type="similarity">
    <text evidence="2 6">Belongs to the complex I LYR family. SDHAF3 subfamily.</text>
</comment>
<comment type="subcellular location">
    <subcellularLocation>
        <location evidence="1 6">Mitochondrion matrix</location>
    </subcellularLocation>
</comment>
<keyword evidence="5 6" id="KW-0143">Chaperone</keyword>
<dbReference type="InParanoid" id="A0A6P8HZ24"/>
<evidence type="ECO:0000256" key="4">
    <source>
        <dbReference type="ARBA" id="ARBA00023128"/>
    </source>
</evidence>
<dbReference type="GeneID" id="116296633"/>
<comment type="subunit">
    <text evidence="6">Interacts with the iron-sulfur protein subunit within the SDH catalytic dimer.</text>
</comment>
<evidence type="ECO:0000313" key="8">
    <source>
        <dbReference type="RefSeq" id="XP_031560541.1"/>
    </source>
</evidence>
<dbReference type="FunCoup" id="A0A6P8HZ24">
    <property type="interactions" value="521"/>
</dbReference>
<keyword evidence="3" id="KW-0809">Transit peptide</keyword>
<dbReference type="PANTHER" id="PTHR13137">
    <property type="entry name" value="DC11 ACN9 HOMOLOG"/>
    <property type="match status" value="1"/>
</dbReference>
<dbReference type="OrthoDB" id="278329at2759"/>